<organism evidence="1 2">
    <name type="scientific">Leptotrichia hongkongensis</name>
    <dbReference type="NCBI Taxonomy" id="554406"/>
    <lineage>
        <taxon>Bacteria</taxon>
        <taxon>Fusobacteriati</taxon>
        <taxon>Fusobacteriota</taxon>
        <taxon>Fusobacteriia</taxon>
        <taxon>Fusobacteriales</taxon>
        <taxon>Leptotrichiaceae</taxon>
        <taxon>Leptotrichia</taxon>
    </lineage>
</organism>
<reference evidence="1 2" key="1">
    <citation type="submission" date="2019-07" db="EMBL/GenBank/DDBJ databases">
        <title>Complete Genome Sequence of Leptotrichia hongkongensis Strain JMUB5056.</title>
        <authorList>
            <person name="Watanabe S."/>
            <person name="Cui L."/>
        </authorList>
    </citation>
    <scope>NUCLEOTIDE SEQUENCE [LARGE SCALE GENOMIC DNA]</scope>
    <source>
        <strain evidence="1 2">JMUB5056</strain>
    </source>
</reference>
<evidence type="ECO:0008006" key="3">
    <source>
        <dbReference type="Google" id="ProtNLM"/>
    </source>
</evidence>
<accession>A0A510L5C1</accession>
<dbReference type="PROSITE" id="PS51257">
    <property type="entry name" value="PROKAR_LIPOPROTEIN"/>
    <property type="match status" value="1"/>
</dbReference>
<dbReference type="AlphaFoldDB" id="A0A510L5C1"/>
<gene>
    <name evidence="1" type="ORF">JMUB5056_0777</name>
</gene>
<protein>
    <recommendedName>
        <fullName evidence="3">Lipoprotein</fullName>
    </recommendedName>
</protein>
<name>A0A510L5C1_9FUSO</name>
<dbReference type="RefSeq" id="WP_147005280.1">
    <property type="nucleotide sequence ID" value="NZ_AP019846.1"/>
</dbReference>
<dbReference type="EMBL" id="AP019846">
    <property type="protein sequence ID" value="BBM59194.1"/>
    <property type="molecule type" value="Genomic_DNA"/>
</dbReference>
<evidence type="ECO:0000313" key="1">
    <source>
        <dbReference type="EMBL" id="BBM59194.1"/>
    </source>
</evidence>
<proteinExistence type="predicted"/>
<evidence type="ECO:0000313" key="2">
    <source>
        <dbReference type="Proteomes" id="UP000321561"/>
    </source>
</evidence>
<dbReference type="KEGG" id="lhg:JMUB5056_0777"/>
<dbReference type="Proteomes" id="UP000321561">
    <property type="component" value="Chromosome"/>
</dbReference>
<sequence>MKKIFLIILLVSIFSCEKSDDAIISVKSMTNSKKNYFKELNINYLGEYPLFLAQRYVTKKAKSKDIVWEHDEANSRVIATYKHLRTVFPYKIDHDGFRSVDFYDIETCDTSRNECADPLLVIADVSSNWISKPIFERESK</sequence>